<evidence type="ECO:0000313" key="7">
    <source>
        <dbReference type="Proteomes" id="UP000444721"/>
    </source>
</evidence>
<evidence type="ECO:0000256" key="4">
    <source>
        <dbReference type="SAM" id="Phobius"/>
    </source>
</evidence>
<dbReference type="GeneID" id="68110138"/>
<evidence type="ECO:0000313" key="6">
    <source>
        <dbReference type="EMBL" id="KAF0978028.1"/>
    </source>
</evidence>
<dbReference type="PANTHER" id="PTHR45570">
    <property type="entry name" value="CARBOXYLIC ESTER HYDROLASE"/>
    <property type="match status" value="1"/>
</dbReference>
<dbReference type="InterPro" id="IPR029058">
    <property type="entry name" value="AB_hydrolase_fold"/>
</dbReference>
<dbReference type="EC" id="3.1.1.-" evidence="3"/>
<dbReference type="OMA" id="PFTINHK"/>
<dbReference type="Pfam" id="PF00135">
    <property type="entry name" value="COesterase"/>
    <property type="match status" value="2"/>
</dbReference>
<dbReference type="SUPFAM" id="SSF53474">
    <property type="entry name" value="alpha/beta-Hydrolases"/>
    <property type="match status" value="1"/>
</dbReference>
<name>A0A6A5BVT2_NAEFO</name>
<keyword evidence="7" id="KW-1185">Reference proteome</keyword>
<keyword evidence="4" id="KW-1133">Transmembrane helix</keyword>
<feature type="domain" description="Carboxylesterase type B" evidence="5">
    <location>
        <begin position="398"/>
        <end position="461"/>
    </location>
</feature>
<feature type="domain" description="Carboxylesterase type B" evidence="5">
    <location>
        <begin position="38"/>
        <end position="302"/>
    </location>
</feature>
<dbReference type="RefSeq" id="XP_044562741.1">
    <property type="nucleotide sequence ID" value="XM_044706168.1"/>
</dbReference>
<dbReference type="VEuPathDB" id="AmoebaDB:NfTy_062350"/>
<protein>
    <recommendedName>
        <fullName evidence="3">Carboxylic ester hydrolase</fullName>
        <ecNumber evidence="3">3.1.1.-</ecNumber>
    </recommendedName>
</protein>
<accession>A0A6A5BVT2</accession>
<dbReference type="AlphaFoldDB" id="A0A6A5BVT2"/>
<feature type="transmembrane region" description="Helical" evidence="4">
    <location>
        <begin position="7"/>
        <end position="24"/>
    </location>
</feature>
<keyword evidence="2 3" id="KW-0378">Hydrolase</keyword>
<dbReference type="VEuPathDB" id="AmoebaDB:FDP41_002920"/>
<evidence type="ECO:0000256" key="1">
    <source>
        <dbReference type="ARBA" id="ARBA00005964"/>
    </source>
</evidence>
<dbReference type="EMBL" id="VFQX01000031">
    <property type="protein sequence ID" value="KAF0978028.1"/>
    <property type="molecule type" value="Genomic_DNA"/>
</dbReference>
<dbReference type="PROSITE" id="PS00941">
    <property type="entry name" value="CARBOXYLESTERASE_B_2"/>
    <property type="match status" value="1"/>
</dbReference>
<dbReference type="InterPro" id="IPR019819">
    <property type="entry name" value="Carboxylesterase_B_CS"/>
</dbReference>
<dbReference type="OrthoDB" id="408631at2759"/>
<dbReference type="GO" id="GO:0016787">
    <property type="term" value="F:hydrolase activity"/>
    <property type="evidence" value="ECO:0007669"/>
    <property type="project" value="UniProtKB-KW"/>
</dbReference>
<evidence type="ECO:0000259" key="5">
    <source>
        <dbReference type="Pfam" id="PF00135"/>
    </source>
</evidence>
<dbReference type="Proteomes" id="UP000444721">
    <property type="component" value="Unassembled WGS sequence"/>
</dbReference>
<dbReference type="VEuPathDB" id="AmoebaDB:NF0056640"/>
<dbReference type="PROSITE" id="PS00122">
    <property type="entry name" value="CARBOXYLESTERASE_B_1"/>
    <property type="match status" value="1"/>
</dbReference>
<keyword evidence="4" id="KW-0812">Transmembrane</keyword>
<evidence type="ECO:0000256" key="3">
    <source>
        <dbReference type="RuleBase" id="RU361235"/>
    </source>
</evidence>
<dbReference type="InterPro" id="IPR019826">
    <property type="entry name" value="Carboxylesterase_B_AS"/>
</dbReference>
<keyword evidence="4" id="KW-0472">Membrane</keyword>
<reference evidence="6 7" key="1">
    <citation type="journal article" date="2019" name="Sci. Rep.">
        <title>Nanopore sequencing improves the draft genome of the human pathogenic amoeba Naegleria fowleri.</title>
        <authorList>
            <person name="Liechti N."/>
            <person name="Schurch N."/>
            <person name="Bruggmann R."/>
            <person name="Wittwer M."/>
        </authorList>
    </citation>
    <scope>NUCLEOTIDE SEQUENCE [LARGE SCALE GENOMIC DNA]</scope>
    <source>
        <strain evidence="6 7">ATCC 30894</strain>
    </source>
</reference>
<organism evidence="6 7">
    <name type="scientific">Naegleria fowleri</name>
    <name type="common">Brain eating amoeba</name>
    <dbReference type="NCBI Taxonomy" id="5763"/>
    <lineage>
        <taxon>Eukaryota</taxon>
        <taxon>Discoba</taxon>
        <taxon>Heterolobosea</taxon>
        <taxon>Tetramitia</taxon>
        <taxon>Eutetramitia</taxon>
        <taxon>Vahlkampfiidae</taxon>
        <taxon>Naegleria</taxon>
    </lineage>
</organism>
<gene>
    <name evidence="6" type="ORF">FDP41_002920</name>
</gene>
<proteinExistence type="inferred from homology"/>
<comment type="caution">
    <text evidence="6">The sequence shown here is derived from an EMBL/GenBank/DDBJ whole genome shotgun (WGS) entry which is preliminary data.</text>
</comment>
<dbReference type="Gene3D" id="3.40.50.1820">
    <property type="entry name" value="alpha/beta hydrolase"/>
    <property type="match status" value="2"/>
</dbReference>
<dbReference type="VEuPathDB" id="AmoebaDB:NF0096580"/>
<dbReference type="InterPro" id="IPR002018">
    <property type="entry name" value="CarbesteraseB"/>
</dbReference>
<evidence type="ECO:0000256" key="2">
    <source>
        <dbReference type="ARBA" id="ARBA00022801"/>
    </source>
</evidence>
<comment type="similarity">
    <text evidence="1 3">Belongs to the type-B carboxylesterase/lipase family.</text>
</comment>
<sequence length="542" mass="61520">MSQTKSLVNRVLPILMFLLFFIIIHSTNVITCAAIDDEVIVKAPIGTYQGFISQFPEYKATARAFTGIRYAKAPVNSLRWKPTQPLDAFSGIYNATIETPGCPQRCELPPHTCPKTQSEDCLFLDLYTPRLGAMKKNELLPVKEVSNRSYQTLYSGEILIEISSSSQIDHAAPNSILYDGTFIANKTSIIMIIAGYRLGALGWLANSKAQMSGNYGFMDQLTVLKWVQNNIAAFGGDPKRVTIGGQSAGATSTTAHLISPASKGLFHQVIVESNPLVLPMRLMDDVTINLATPFAKQANCDNLSIPLETFLPWAPTVASFDKLIPYQTFEDGARVLNWYRPLLDGDKRPELSIMGTDYIFLCSLRNVLSQITTQNPELPVYNYIFNHVLTFDAWGPNPEEDILSISMVNYFTNFVKYGNPNGNSTAVTWPRFSANNRQTMMFQTPFNQMVKDYKKDYCDEWDYIGYDHGWLNQLKKRIKHPKWCENCFNEQFLRLFLIRSLPTHHYQLLMNHFDNQLHHFLHTKQASDAFDEVNNTSFLLYL</sequence>